<sequence length="333" mass="40327">MKKSMFMTIYIIPMILISPFIMTSSNSWFSIWFIMELNLMSFIPFIIFFNKFYKELSIKYFIIQAISSSFFIFFSNMMLINFYNFKLIFTLMINFSLLIKMGTPPFHNWFINMMNNMNWINCLILSTWQKIIPMISLMYMFNMYLIYLISVLSSFLSATFGLNHQSIRIIISYSSINHLSWMLMNLMISELTWLFYFSSYMIINLSIILILNKFNIMFINQFFSLKSNYKMNFFILFNFFSISGLPPMFGFSMKWISINYLNLNMIQPILIFMIIMSSLTFLFYMRIYTNLILNFKSTNKMILFNKFKNFDTFINLFFFISFFNLWSMSIWIY</sequence>
<feature type="domain" description="NADH:quinone oxidoreductase/Mrp antiporter transmembrane" evidence="19">
    <location>
        <begin position="25"/>
        <end position="277"/>
    </location>
</feature>
<keyword evidence="16 18" id="KW-0472">Membrane</keyword>
<feature type="transmembrane region" description="Helical" evidence="18">
    <location>
        <begin position="313"/>
        <end position="332"/>
    </location>
</feature>
<dbReference type="GO" id="GO:0008137">
    <property type="term" value="F:NADH dehydrogenase (ubiquinone) activity"/>
    <property type="evidence" value="ECO:0007669"/>
    <property type="project" value="UniProtKB-EC"/>
</dbReference>
<keyword evidence="10 18" id="KW-1278">Translocase</keyword>
<evidence type="ECO:0000313" key="20">
    <source>
        <dbReference type="EMBL" id="AZL93077.1"/>
    </source>
</evidence>
<feature type="transmembrane region" description="Helical" evidence="18">
    <location>
        <begin position="56"/>
        <end position="74"/>
    </location>
</feature>
<evidence type="ECO:0000256" key="1">
    <source>
        <dbReference type="ARBA" id="ARBA00003257"/>
    </source>
</evidence>
<feature type="transmembrane region" description="Helical" evidence="18">
    <location>
        <begin position="5"/>
        <end position="22"/>
    </location>
</feature>
<gene>
    <name evidence="20" type="primary">nad2</name>
</gene>
<organism evidence="20">
    <name type="scientific">Amblyjoppa sp. ZJUH_2016002</name>
    <dbReference type="NCBI Taxonomy" id="2491150"/>
    <lineage>
        <taxon>Eukaryota</taxon>
        <taxon>Metazoa</taxon>
        <taxon>Ecdysozoa</taxon>
        <taxon>Arthropoda</taxon>
        <taxon>Hexapoda</taxon>
        <taxon>Insecta</taxon>
        <taxon>Pterygota</taxon>
        <taxon>Neoptera</taxon>
        <taxon>Endopterygota</taxon>
        <taxon>Hymenoptera</taxon>
        <taxon>Apocrita</taxon>
        <taxon>Ichneumonoidea</taxon>
        <taxon>Ichneumonidae</taxon>
        <taxon>Ichneumoninae</taxon>
        <taxon>Heresiarchini</taxon>
        <taxon>Amblyjoppa</taxon>
    </lineage>
</organism>
<feature type="transmembrane region" description="Helical" evidence="18">
    <location>
        <begin position="194"/>
        <end position="211"/>
    </location>
</feature>
<dbReference type="EC" id="7.1.1.2" evidence="4 18"/>
<keyword evidence="9 18" id="KW-0999">Mitochondrion inner membrane</keyword>
<evidence type="ECO:0000256" key="3">
    <source>
        <dbReference type="ARBA" id="ARBA00007012"/>
    </source>
</evidence>
<evidence type="ECO:0000256" key="14">
    <source>
        <dbReference type="ARBA" id="ARBA00023075"/>
    </source>
</evidence>
<dbReference type="GO" id="GO:0005743">
    <property type="term" value="C:mitochondrial inner membrane"/>
    <property type="evidence" value="ECO:0007669"/>
    <property type="project" value="UniProtKB-SubCell"/>
</dbReference>
<dbReference type="AlphaFoldDB" id="A0A3S8V0A9"/>
<feature type="transmembrane region" description="Helical" evidence="18">
    <location>
        <begin position="28"/>
        <end position="49"/>
    </location>
</feature>
<geneLocation type="mitochondrion" evidence="20"/>
<dbReference type="GO" id="GO:0006120">
    <property type="term" value="P:mitochondrial electron transport, NADH to ubiquinone"/>
    <property type="evidence" value="ECO:0007669"/>
    <property type="project" value="InterPro"/>
</dbReference>
<keyword evidence="11 18" id="KW-0249">Electron transport</keyword>
<comment type="function">
    <text evidence="18">Core subunit of the mitochondrial membrane respiratory chain NADH dehydrogenase (Complex I) which catalyzes electron transfer from NADH through the respiratory chain, using ubiquinone as an electron acceptor. Essential for the catalytic activity and assembly of complex I.</text>
</comment>
<dbReference type="EMBL" id="MG923483">
    <property type="protein sequence ID" value="AZL93077.1"/>
    <property type="molecule type" value="Genomic_DNA"/>
</dbReference>
<evidence type="ECO:0000259" key="19">
    <source>
        <dbReference type="Pfam" id="PF00361"/>
    </source>
</evidence>
<dbReference type="InterPro" id="IPR001750">
    <property type="entry name" value="ND/Mrp_TM"/>
</dbReference>
<evidence type="ECO:0000256" key="6">
    <source>
        <dbReference type="ARBA" id="ARBA00022448"/>
    </source>
</evidence>
<dbReference type="Pfam" id="PF00361">
    <property type="entry name" value="Proton_antipo_M"/>
    <property type="match status" value="1"/>
</dbReference>
<keyword evidence="8 18" id="KW-0812">Transmembrane</keyword>
<comment type="function">
    <text evidence="1">Core subunit of the mitochondrial membrane respiratory chain NADH dehydrogenase (Complex I) that is believed to belong to the minimal assembly required for catalysis. Complex I functions in the transfer of electrons from NADH to the respiratory chain. The immediate electron acceptor for the enzyme is believed to be ubiquinone.</text>
</comment>
<keyword evidence="13 18" id="KW-0520">NAD</keyword>
<comment type="similarity">
    <text evidence="3 18">Belongs to the complex I subunit 2 family.</text>
</comment>
<feature type="transmembrane region" description="Helical" evidence="18">
    <location>
        <begin position="231"/>
        <end position="249"/>
    </location>
</feature>
<keyword evidence="15 18" id="KW-0496">Mitochondrion</keyword>
<evidence type="ECO:0000256" key="4">
    <source>
        <dbReference type="ARBA" id="ARBA00012944"/>
    </source>
</evidence>
<dbReference type="PANTHER" id="PTHR46552">
    <property type="entry name" value="NADH-UBIQUINONE OXIDOREDUCTASE CHAIN 2"/>
    <property type="match status" value="1"/>
</dbReference>
<evidence type="ECO:0000256" key="17">
    <source>
        <dbReference type="ARBA" id="ARBA00049551"/>
    </source>
</evidence>
<comment type="subcellular location">
    <subcellularLocation>
        <location evidence="2 18">Mitochondrion inner membrane</location>
        <topology evidence="2 18">Multi-pass membrane protein</topology>
    </subcellularLocation>
</comment>
<reference evidence="20" key="1">
    <citation type="journal article" date="2018" name="Mol. Phylogenet. Evol.">
        <title>Mitochondrial phylogenomics of the Hymenoptera.</title>
        <authorList>
            <person name="Tang P."/>
            <person name="Zhu J.C."/>
            <person name="Zheng B.Y."/>
            <person name="Wei S.J."/>
            <person name="Sharkey M."/>
            <person name="Chen X.X."/>
            <person name="Vogler A.P."/>
        </authorList>
    </citation>
    <scope>NUCLEOTIDE SEQUENCE</scope>
</reference>
<evidence type="ECO:0000256" key="9">
    <source>
        <dbReference type="ARBA" id="ARBA00022792"/>
    </source>
</evidence>
<name>A0A3S8V0A9_9HYME</name>
<evidence type="ECO:0000256" key="12">
    <source>
        <dbReference type="ARBA" id="ARBA00022989"/>
    </source>
</evidence>
<proteinExistence type="inferred from homology"/>
<dbReference type="PANTHER" id="PTHR46552:SF1">
    <property type="entry name" value="NADH-UBIQUINONE OXIDOREDUCTASE CHAIN 2"/>
    <property type="match status" value="1"/>
</dbReference>
<keyword evidence="7 18" id="KW-0679">Respiratory chain</keyword>
<evidence type="ECO:0000256" key="7">
    <source>
        <dbReference type="ARBA" id="ARBA00022660"/>
    </source>
</evidence>
<dbReference type="InterPro" id="IPR003917">
    <property type="entry name" value="NADH_UbQ_OxRdtase_chain2"/>
</dbReference>
<evidence type="ECO:0000256" key="16">
    <source>
        <dbReference type="ARBA" id="ARBA00023136"/>
    </source>
</evidence>
<protein>
    <recommendedName>
        <fullName evidence="5 18">NADH-ubiquinone oxidoreductase chain 2</fullName>
        <ecNumber evidence="4 18">7.1.1.2</ecNumber>
    </recommendedName>
</protein>
<evidence type="ECO:0000256" key="5">
    <source>
        <dbReference type="ARBA" id="ARBA00021008"/>
    </source>
</evidence>
<evidence type="ECO:0000256" key="11">
    <source>
        <dbReference type="ARBA" id="ARBA00022982"/>
    </source>
</evidence>
<evidence type="ECO:0000256" key="18">
    <source>
        <dbReference type="RuleBase" id="RU003403"/>
    </source>
</evidence>
<keyword evidence="6" id="KW-0813">Transport</keyword>
<accession>A0A3S8V0A9</accession>
<evidence type="ECO:0000256" key="2">
    <source>
        <dbReference type="ARBA" id="ARBA00004448"/>
    </source>
</evidence>
<dbReference type="PRINTS" id="PR01436">
    <property type="entry name" value="NADHDHGNASE2"/>
</dbReference>
<evidence type="ECO:0000256" key="10">
    <source>
        <dbReference type="ARBA" id="ARBA00022967"/>
    </source>
</evidence>
<keyword evidence="12 18" id="KW-1133">Transmembrane helix</keyword>
<feature type="transmembrane region" description="Helical" evidence="18">
    <location>
        <begin position="269"/>
        <end position="293"/>
    </location>
</feature>
<keyword evidence="14 18" id="KW-0830">Ubiquinone</keyword>
<dbReference type="InterPro" id="IPR050175">
    <property type="entry name" value="Complex_I_Subunit_2"/>
</dbReference>
<evidence type="ECO:0000256" key="15">
    <source>
        <dbReference type="ARBA" id="ARBA00023128"/>
    </source>
</evidence>
<evidence type="ECO:0000256" key="13">
    <source>
        <dbReference type="ARBA" id="ARBA00023027"/>
    </source>
</evidence>
<evidence type="ECO:0000256" key="8">
    <source>
        <dbReference type="ARBA" id="ARBA00022692"/>
    </source>
</evidence>
<comment type="catalytic activity">
    <reaction evidence="17 18">
        <text>a ubiquinone + NADH + 5 H(+)(in) = a ubiquinol + NAD(+) + 4 H(+)(out)</text>
        <dbReference type="Rhea" id="RHEA:29091"/>
        <dbReference type="Rhea" id="RHEA-COMP:9565"/>
        <dbReference type="Rhea" id="RHEA-COMP:9566"/>
        <dbReference type="ChEBI" id="CHEBI:15378"/>
        <dbReference type="ChEBI" id="CHEBI:16389"/>
        <dbReference type="ChEBI" id="CHEBI:17976"/>
        <dbReference type="ChEBI" id="CHEBI:57540"/>
        <dbReference type="ChEBI" id="CHEBI:57945"/>
        <dbReference type="EC" id="7.1.1.2"/>
    </reaction>
</comment>
<feature type="transmembrane region" description="Helical" evidence="18">
    <location>
        <begin position="80"/>
        <end position="99"/>
    </location>
</feature>